<dbReference type="EC" id="6.3.4.5" evidence="2"/>
<evidence type="ECO:0000313" key="14">
    <source>
        <dbReference type="Proteomes" id="UP000258309"/>
    </source>
</evidence>
<dbReference type="GO" id="GO:0000053">
    <property type="term" value="P:argininosuccinate metabolic process"/>
    <property type="evidence" value="ECO:0007669"/>
    <property type="project" value="TreeGrafter"/>
</dbReference>
<evidence type="ECO:0000259" key="11">
    <source>
        <dbReference type="Pfam" id="PF00764"/>
    </source>
</evidence>
<dbReference type="GO" id="GO:0005737">
    <property type="term" value="C:cytoplasm"/>
    <property type="evidence" value="ECO:0007669"/>
    <property type="project" value="TreeGrafter"/>
</dbReference>
<dbReference type="InterPro" id="IPR048267">
    <property type="entry name" value="Arginosuc_syn_N"/>
</dbReference>
<dbReference type="GO" id="GO:0000050">
    <property type="term" value="P:urea cycle"/>
    <property type="evidence" value="ECO:0007669"/>
    <property type="project" value="TreeGrafter"/>
</dbReference>
<protein>
    <recommendedName>
        <fullName evidence="3">Argininosuccinate synthase</fullName>
        <ecNumber evidence="2">6.3.4.5</ecNumber>
    </recommendedName>
</protein>
<evidence type="ECO:0000256" key="1">
    <source>
        <dbReference type="ARBA" id="ARBA00004967"/>
    </source>
</evidence>
<dbReference type="InterPro" id="IPR014729">
    <property type="entry name" value="Rossmann-like_a/b/a_fold"/>
</dbReference>
<evidence type="ECO:0000256" key="4">
    <source>
        <dbReference type="ARBA" id="ARBA00022571"/>
    </source>
</evidence>
<dbReference type="InterPro" id="IPR024074">
    <property type="entry name" value="AS_cat/multimer_dom_body"/>
</dbReference>
<dbReference type="OrthoDB" id="1688907at2759"/>
<comment type="caution">
    <text evidence="13">The sequence shown here is derived from an EMBL/GenBank/DDBJ whole genome shotgun (WGS) entry which is preliminary data.</text>
</comment>
<dbReference type="PANTHER" id="PTHR11587:SF2">
    <property type="entry name" value="ARGININOSUCCINATE SYNTHASE"/>
    <property type="match status" value="1"/>
</dbReference>
<evidence type="ECO:0000256" key="7">
    <source>
        <dbReference type="ARBA" id="ARBA00022741"/>
    </source>
</evidence>
<evidence type="ECO:0000256" key="2">
    <source>
        <dbReference type="ARBA" id="ARBA00012286"/>
    </source>
</evidence>
<dbReference type="Gene3D" id="3.40.50.620">
    <property type="entry name" value="HUPs"/>
    <property type="match status" value="1"/>
</dbReference>
<evidence type="ECO:0000313" key="13">
    <source>
        <dbReference type="EMBL" id="RFU24551.1"/>
    </source>
</evidence>
<feature type="non-terminal residue" evidence="13">
    <location>
        <position position="1"/>
    </location>
</feature>
<dbReference type="UniPathway" id="UPA00068">
    <property type="reaction ID" value="UER00113"/>
</dbReference>
<evidence type="ECO:0000256" key="5">
    <source>
        <dbReference type="ARBA" id="ARBA00022598"/>
    </source>
</evidence>
<evidence type="ECO:0000256" key="10">
    <source>
        <dbReference type="SAM" id="MobiDB-lite"/>
    </source>
</evidence>
<evidence type="ECO:0000256" key="3">
    <source>
        <dbReference type="ARBA" id="ARBA00014810"/>
    </source>
</evidence>
<keyword evidence="6" id="KW-0028">Amino-acid biosynthesis</keyword>
<dbReference type="PANTHER" id="PTHR11587">
    <property type="entry name" value="ARGININOSUCCINATE SYNTHASE"/>
    <property type="match status" value="1"/>
</dbReference>
<dbReference type="Gene3D" id="3.90.1260.10">
    <property type="entry name" value="Argininosuccinate synthetase, chain A, domain 2"/>
    <property type="match status" value="1"/>
</dbReference>
<feature type="domain" description="Arginosuccinate synthase-like N-terminal" evidence="11">
    <location>
        <begin position="104"/>
        <end position="183"/>
    </location>
</feature>
<sequence>MGVSELYKEYTPPPFIEPGKEPIEQKPLVIPIINSREPPLYSIPQTPINYPIRTSFAKPELQEQEQQPGQEMEESEEEDFLRLDIEGEFGYSGTSSESECSLNSSGLDTSCILRWLLDEGYEVVCFLANVGQEEDWEEVHAKAMKIGASKMIIVDLRREFVEQLCFRAIQCNAQYQGRYLLGTVAITLGRGKEMMVLDLAKLAFLAINPKIQIIAPWRIPQFYDRFQGRTDLLSYATASGIPVASTQGKLYSMDDNIAHCSYEAGILEDPSMSPPDDMWTRTIDPRRAPDEPIDITINFKQGLPVKLSVGNKQYTDSLEIFTTLNEIGKNAGVGRIDIVEDRFVGVKSRGCYDSPAMTILRLAHLDAESLVMDGKVRSLRDQFVTHNWSELLYNGLYFSPEQVRLRCYKGSVSVLGRSSETEKLYSSEEASMDSLVDFNPIDTTGFININAIRLKKYGMQKFEEGQRLSKS</sequence>
<keyword evidence="7" id="KW-0547">Nucleotide-binding</keyword>
<name>A0A3E2GTR1_SCYLI</name>
<evidence type="ECO:0000256" key="6">
    <source>
        <dbReference type="ARBA" id="ARBA00022605"/>
    </source>
</evidence>
<proteinExistence type="inferred from homology"/>
<comment type="pathway">
    <text evidence="1">Amino-acid biosynthesis; L-arginine biosynthesis; L-arginine from L-ornithine and carbamoyl phosphate: step 2/3.</text>
</comment>
<dbReference type="InterPro" id="IPR048268">
    <property type="entry name" value="Arginosuc_syn_C"/>
</dbReference>
<evidence type="ECO:0000256" key="9">
    <source>
        <dbReference type="ARBA" id="ARBA00060987"/>
    </source>
</evidence>
<gene>
    <name evidence="13" type="ORF">B7463_g11786</name>
</gene>
<dbReference type="EMBL" id="NCSJ02000432">
    <property type="protein sequence ID" value="RFU24551.1"/>
    <property type="molecule type" value="Genomic_DNA"/>
</dbReference>
<keyword evidence="14" id="KW-1185">Reference proteome</keyword>
<feature type="region of interest" description="Disordered" evidence="10">
    <location>
        <begin position="60"/>
        <end position="79"/>
    </location>
</feature>
<evidence type="ECO:0000256" key="8">
    <source>
        <dbReference type="ARBA" id="ARBA00022840"/>
    </source>
</evidence>
<dbReference type="Proteomes" id="UP000258309">
    <property type="component" value="Unassembled WGS sequence"/>
</dbReference>
<dbReference type="GO" id="GO:0006526">
    <property type="term" value="P:L-arginine biosynthetic process"/>
    <property type="evidence" value="ECO:0007669"/>
    <property type="project" value="UniProtKB-UniPathway"/>
</dbReference>
<dbReference type="Pfam" id="PF20979">
    <property type="entry name" value="Arginosuc_syn_C"/>
    <property type="match status" value="1"/>
</dbReference>
<comment type="similarity">
    <text evidence="9">Belongs to the argininosuccinate synthase family. Type 1 subfamily.</text>
</comment>
<feature type="region of interest" description="Disordered" evidence="10">
    <location>
        <begin position="1"/>
        <end position="21"/>
    </location>
</feature>
<dbReference type="InterPro" id="IPR023434">
    <property type="entry name" value="Arginosuc_synth_type_1_subfam"/>
</dbReference>
<dbReference type="GO" id="GO:0005524">
    <property type="term" value="F:ATP binding"/>
    <property type="evidence" value="ECO:0007669"/>
    <property type="project" value="UniProtKB-KW"/>
</dbReference>
<evidence type="ECO:0000259" key="12">
    <source>
        <dbReference type="Pfam" id="PF20979"/>
    </source>
</evidence>
<dbReference type="GO" id="GO:0004055">
    <property type="term" value="F:argininosuccinate synthase activity"/>
    <property type="evidence" value="ECO:0007669"/>
    <property type="project" value="UniProtKB-EC"/>
</dbReference>
<dbReference type="STRING" id="5539.A0A3E2GTR1"/>
<accession>A0A3E2GTR1</accession>
<dbReference type="AlphaFoldDB" id="A0A3E2GTR1"/>
<feature type="domain" description="Arginosuccinate synthase C-terminal" evidence="12">
    <location>
        <begin position="251"/>
        <end position="457"/>
    </location>
</feature>
<keyword evidence="5" id="KW-0436">Ligase</keyword>
<dbReference type="SUPFAM" id="SSF52402">
    <property type="entry name" value="Adenine nucleotide alpha hydrolases-like"/>
    <property type="match status" value="1"/>
</dbReference>
<keyword evidence="4" id="KW-0055">Arginine biosynthesis</keyword>
<dbReference type="CDD" id="cd01999">
    <property type="entry name" value="ASS"/>
    <property type="match status" value="1"/>
</dbReference>
<keyword evidence="8" id="KW-0067">ATP-binding</keyword>
<organism evidence="13 14">
    <name type="scientific">Scytalidium lignicola</name>
    <name type="common">Hyphomycete</name>
    <dbReference type="NCBI Taxonomy" id="5539"/>
    <lineage>
        <taxon>Eukaryota</taxon>
        <taxon>Fungi</taxon>
        <taxon>Dikarya</taxon>
        <taxon>Ascomycota</taxon>
        <taxon>Pezizomycotina</taxon>
        <taxon>Leotiomycetes</taxon>
        <taxon>Leotiomycetes incertae sedis</taxon>
        <taxon>Scytalidium</taxon>
    </lineage>
</organism>
<feature type="non-terminal residue" evidence="13">
    <location>
        <position position="471"/>
    </location>
</feature>
<reference evidence="13 14" key="1">
    <citation type="submission" date="2018-05" db="EMBL/GenBank/DDBJ databases">
        <title>Draft genome sequence of Scytalidium lignicola DSM 105466, a ubiquitous saprotrophic fungus.</title>
        <authorList>
            <person name="Buettner E."/>
            <person name="Gebauer A.M."/>
            <person name="Hofrichter M."/>
            <person name="Liers C."/>
            <person name="Kellner H."/>
        </authorList>
    </citation>
    <scope>NUCLEOTIDE SEQUENCE [LARGE SCALE GENOMIC DNA]</scope>
    <source>
        <strain evidence="13 14">DSM 105466</strain>
    </source>
</reference>
<dbReference type="SUPFAM" id="SSF69864">
    <property type="entry name" value="Argininosuccinate synthetase, C-terminal domain"/>
    <property type="match status" value="1"/>
</dbReference>
<dbReference type="Pfam" id="PF00764">
    <property type="entry name" value="Arginosuc_synth"/>
    <property type="match status" value="1"/>
</dbReference>
<dbReference type="InterPro" id="IPR001518">
    <property type="entry name" value="Arginosuc_synth"/>
</dbReference>
<dbReference type="FunFam" id="3.90.1260.10:FF:000003">
    <property type="entry name" value="Argininosuccinate synthase"/>
    <property type="match status" value="1"/>
</dbReference>